<evidence type="ECO:0000256" key="5">
    <source>
        <dbReference type="ARBA" id="ARBA00022917"/>
    </source>
</evidence>
<comment type="pathway">
    <text evidence="8">Aminoacyl-tRNA biosynthesis; selenocysteinyl-tRNA(Sec) biosynthesis; selenocysteinyl-tRNA(Sec) from L-seryl-tRNA(Sec) (bacterial route): step 1/1.</text>
</comment>
<dbReference type="RefSeq" id="WP_133513733.1">
    <property type="nucleotide sequence ID" value="NZ_SNWX01000002.1"/>
</dbReference>
<gene>
    <name evidence="8" type="primary">selA</name>
    <name evidence="10" type="ORF">DFR79_1028</name>
</gene>
<dbReference type="GO" id="GO:0001514">
    <property type="term" value="P:selenocysteine incorporation"/>
    <property type="evidence" value="ECO:0007669"/>
    <property type="project" value="UniProtKB-UniRule"/>
</dbReference>
<dbReference type="NCBIfam" id="TIGR00474">
    <property type="entry name" value="selA"/>
    <property type="match status" value="1"/>
</dbReference>
<dbReference type="Gene3D" id="3.90.1150.180">
    <property type="match status" value="1"/>
</dbReference>
<name>A0A4R6M0L7_9FIRM</name>
<dbReference type="AlphaFoldDB" id="A0A4R6M0L7"/>
<dbReference type="Pfam" id="PF03841">
    <property type="entry name" value="SelA"/>
    <property type="match status" value="1"/>
</dbReference>
<accession>A0A4R6M0L7</accession>
<keyword evidence="3 8" id="KW-0808">Transferase</keyword>
<dbReference type="InterPro" id="IPR015424">
    <property type="entry name" value="PyrdxlP-dep_Trfase"/>
</dbReference>
<dbReference type="OrthoDB" id="9787096at2"/>
<dbReference type="GO" id="GO:0005737">
    <property type="term" value="C:cytoplasm"/>
    <property type="evidence" value="ECO:0007669"/>
    <property type="project" value="UniProtKB-SubCell"/>
</dbReference>
<dbReference type="PANTHER" id="PTHR32328">
    <property type="entry name" value="L-SERYL-TRNA(SEC) SELENIUM TRANSFERASE"/>
    <property type="match status" value="1"/>
</dbReference>
<dbReference type="PANTHER" id="PTHR32328:SF0">
    <property type="entry name" value="L-SERYL-TRNA(SEC) SELENIUM TRANSFERASE"/>
    <property type="match status" value="1"/>
</dbReference>
<dbReference type="Proteomes" id="UP000295064">
    <property type="component" value="Unassembled WGS sequence"/>
</dbReference>
<dbReference type="Gene3D" id="3.40.640.10">
    <property type="entry name" value="Type I PLP-dependent aspartate aminotransferase-like (Major domain)"/>
    <property type="match status" value="1"/>
</dbReference>
<evidence type="ECO:0000256" key="7">
    <source>
        <dbReference type="ARBA" id="ARBA00044507"/>
    </source>
</evidence>
<evidence type="ECO:0000256" key="3">
    <source>
        <dbReference type="ARBA" id="ARBA00022679"/>
    </source>
</evidence>
<feature type="modified residue" description="N6-(pyridoxal phosphate)lysine" evidence="8 9">
    <location>
        <position position="300"/>
    </location>
</feature>
<evidence type="ECO:0000256" key="8">
    <source>
        <dbReference type="HAMAP-Rule" id="MF_00423"/>
    </source>
</evidence>
<evidence type="ECO:0000313" key="11">
    <source>
        <dbReference type="Proteomes" id="UP000295064"/>
    </source>
</evidence>
<evidence type="ECO:0000256" key="1">
    <source>
        <dbReference type="ARBA" id="ARBA00001933"/>
    </source>
</evidence>
<dbReference type="UniPathway" id="UPA00906">
    <property type="reaction ID" value="UER00896"/>
</dbReference>
<dbReference type="InterPro" id="IPR004534">
    <property type="entry name" value="SelA_trans"/>
</dbReference>
<dbReference type="GO" id="GO:0004125">
    <property type="term" value="F:L-seryl-tRNA(Sec) selenium transferase activity"/>
    <property type="evidence" value="ECO:0007669"/>
    <property type="project" value="UniProtKB-UniRule"/>
</dbReference>
<evidence type="ECO:0000256" key="2">
    <source>
        <dbReference type="ARBA" id="ARBA00022490"/>
    </source>
</evidence>
<comment type="caution">
    <text evidence="10">The sequence shown here is derived from an EMBL/GenBank/DDBJ whole genome shotgun (WGS) entry which is preliminary data.</text>
</comment>
<dbReference type="EC" id="2.9.1.1" evidence="8"/>
<keyword evidence="4 8" id="KW-0663">Pyridoxal phosphate</keyword>
<protein>
    <recommendedName>
        <fullName evidence="8">L-seryl-tRNA(Sec) selenium transferase</fullName>
        <ecNumber evidence="8">2.9.1.1</ecNumber>
    </recommendedName>
    <alternativeName>
        <fullName evidence="8">Selenocysteine synthase</fullName>
        <shortName evidence="8">Sec synthase</shortName>
    </alternativeName>
    <alternativeName>
        <fullName evidence="8">Selenocysteinyl-tRNA(Sec) synthase</fullName>
    </alternativeName>
</protein>
<comment type="cofactor">
    <cofactor evidence="1 8 9">
        <name>pyridoxal 5'-phosphate</name>
        <dbReference type="ChEBI" id="CHEBI:597326"/>
    </cofactor>
</comment>
<keyword evidence="5 8" id="KW-0648">Protein biosynthesis</keyword>
<comment type="catalytic activity">
    <reaction evidence="8">
        <text>L-seryl-tRNA(Sec) + selenophosphate + H(+) = L-selenocysteinyl-tRNA(Sec) + phosphate</text>
        <dbReference type="Rhea" id="RHEA:22728"/>
        <dbReference type="Rhea" id="RHEA-COMP:9742"/>
        <dbReference type="Rhea" id="RHEA-COMP:9743"/>
        <dbReference type="ChEBI" id="CHEBI:15378"/>
        <dbReference type="ChEBI" id="CHEBI:16144"/>
        <dbReference type="ChEBI" id="CHEBI:43474"/>
        <dbReference type="ChEBI" id="CHEBI:78533"/>
        <dbReference type="ChEBI" id="CHEBI:78573"/>
        <dbReference type="EC" id="2.9.1.1"/>
    </reaction>
</comment>
<dbReference type="HAMAP" id="MF_00423">
    <property type="entry name" value="SelA"/>
    <property type="match status" value="1"/>
</dbReference>
<comment type="subcellular location">
    <subcellularLocation>
        <location evidence="8">Cytoplasm</location>
    </subcellularLocation>
</comment>
<sequence length="471" mass="52433">MGKEELLKLIPAVNDILSENKSEKIKNDYSRTDLLEGIRYVTDNLRTKILADDFSETNFDQESLKAEKILDSVKIYLKNIYRPEMSPAINATGVVIHTNLGRSLLADSAAEAVNNVALHYSTLEINRDTGERGDRYSSVQDIIKKLTGAEASLVVNNNAAAVTLVLAVIAEDKEVVISRGELVEIGGSFRVPEVMEQSGAKLVEVGSTNKVYLKDYLNAVTEETGAFLKVHTSNYRIQGFTATVEAEDLVNDAHQRDIPVIEDLGSGIIFDLQSYGLPYEPTVKESIDAGIDLVTFSGDKLLGGPQAGIIVGKKKYIKKLEHHPLLRALRVDKFTLAALEATLKLYRNFDDAVDKIPTLKMLTESAEKVMQRAEKLFSYLDEYDNFTLKIEKDTARIGGGSYPLTEIKTSVLTIDSELISSEELAYKLRQTEMPIFSRIKNQKLIIDLKTVQISEIELLAKEINQVLREEV</sequence>
<dbReference type="EMBL" id="SNWX01000002">
    <property type="protein sequence ID" value="TDO94634.1"/>
    <property type="molecule type" value="Genomic_DNA"/>
</dbReference>
<proteinExistence type="inferred from homology"/>
<dbReference type="SUPFAM" id="SSF53383">
    <property type="entry name" value="PLP-dependent transferases"/>
    <property type="match status" value="1"/>
</dbReference>
<comment type="similarity">
    <text evidence="7 8">Belongs to the SelA family.</text>
</comment>
<evidence type="ECO:0000256" key="6">
    <source>
        <dbReference type="ARBA" id="ARBA00023266"/>
    </source>
</evidence>
<evidence type="ECO:0000256" key="4">
    <source>
        <dbReference type="ARBA" id="ARBA00022898"/>
    </source>
</evidence>
<reference evidence="10 11" key="1">
    <citation type="submission" date="2019-03" db="EMBL/GenBank/DDBJ databases">
        <title>Subsurface microbial communities from deep shales in Ohio and West Virginia, USA.</title>
        <authorList>
            <person name="Wrighton K."/>
        </authorList>
    </citation>
    <scope>NUCLEOTIDE SEQUENCE [LARGE SCALE GENOMIC DNA]</scope>
    <source>
        <strain evidence="10 11">MA284_T2</strain>
    </source>
</reference>
<dbReference type="GO" id="GO:0001717">
    <property type="term" value="P:conversion of seryl-tRNAsec to selenocys-tRNAsec"/>
    <property type="evidence" value="ECO:0007669"/>
    <property type="project" value="UniProtKB-UniRule"/>
</dbReference>
<evidence type="ECO:0000256" key="9">
    <source>
        <dbReference type="PIRSR" id="PIRSR618319-50"/>
    </source>
</evidence>
<organism evidence="10 11">
    <name type="scientific">Halanaerobium saccharolyticum</name>
    <dbReference type="NCBI Taxonomy" id="43595"/>
    <lineage>
        <taxon>Bacteria</taxon>
        <taxon>Bacillati</taxon>
        <taxon>Bacillota</taxon>
        <taxon>Clostridia</taxon>
        <taxon>Halanaerobiales</taxon>
        <taxon>Halanaerobiaceae</taxon>
        <taxon>Halanaerobium</taxon>
    </lineage>
</organism>
<keyword evidence="6 8" id="KW-0711">Selenium</keyword>
<dbReference type="InterPro" id="IPR015421">
    <property type="entry name" value="PyrdxlP-dep_Trfase_major"/>
</dbReference>
<evidence type="ECO:0000313" key="10">
    <source>
        <dbReference type="EMBL" id="TDO94634.1"/>
    </source>
</evidence>
<keyword evidence="2 8" id="KW-0963">Cytoplasm</keyword>
<dbReference type="InterPro" id="IPR018319">
    <property type="entry name" value="SelA-like"/>
</dbReference>
<comment type="function">
    <text evidence="8">Converts seryl-tRNA(Sec) to selenocysteinyl-tRNA(Sec) required for selenoprotein biosynthesis.</text>
</comment>